<comment type="catalytic activity">
    <reaction evidence="1">
        <text>[protein]-peptidylproline (omega=180) = [protein]-peptidylproline (omega=0)</text>
        <dbReference type="Rhea" id="RHEA:16237"/>
        <dbReference type="Rhea" id="RHEA-COMP:10747"/>
        <dbReference type="Rhea" id="RHEA-COMP:10748"/>
        <dbReference type="ChEBI" id="CHEBI:83833"/>
        <dbReference type="ChEBI" id="CHEBI:83834"/>
        <dbReference type="EC" id="5.2.1.8"/>
    </reaction>
</comment>
<dbReference type="GO" id="GO:0044183">
    <property type="term" value="F:protein folding chaperone"/>
    <property type="evidence" value="ECO:0007669"/>
    <property type="project" value="TreeGrafter"/>
</dbReference>
<dbReference type="PANTHER" id="PTHR30560:SF3">
    <property type="entry name" value="TRIGGER FACTOR-LIKE PROTEIN TIG, CHLOROPLASTIC"/>
    <property type="match status" value="1"/>
</dbReference>
<evidence type="ECO:0000259" key="11">
    <source>
        <dbReference type="Pfam" id="PF05698"/>
    </source>
</evidence>
<dbReference type="Proteomes" id="UP000230340">
    <property type="component" value="Unassembled WGS sequence"/>
</dbReference>
<dbReference type="InterPro" id="IPR037041">
    <property type="entry name" value="Trigger_fac_C_sf"/>
</dbReference>
<keyword evidence="7" id="KW-0143">Chaperone</keyword>
<evidence type="ECO:0000313" key="12">
    <source>
        <dbReference type="EMBL" id="PIS23198.1"/>
    </source>
</evidence>
<dbReference type="Pfam" id="PF05698">
    <property type="entry name" value="Trigger_C"/>
    <property type="match status" value="1"/>
</dbReference>
<dbReference type="PANTHER" id="PTHR30560">
    <property type="entry name" value="TRIGGER FACTOR CHAPERONE AND PEPTIDYL-PROLYL CIS/TRANS ISOMERASE"/>
    <property type="match status" value="1"/>
</dbReference>
<dbReference type="InterPro" id="IPR008881">
    <property type="entry name" value="Trigger_fac_ribosome-bd_bac"/>
</dbReference>
<reference evidence="13" key="1">
    <citation type="submission" date="2017-09" db="EMBL/GenBank/DDBJ databases">
        <title>Depth-based differentiation of microbial function through sediment-hosted aquifers and enrichment of novel symbionts in the deep terrestrial subsurface.</title>
        <authorList>
            <person name="Probst A.J."/>
            <person name="Ladd B."/>
            <person name="Jarett J.K."/>
            <person name="Geller-Mcgrath D.E."/>
            <person name="Sieber C.M.K."/>
            <person name="Emerson J.B."/>
            <person name="Anantharaman K."/>
            <person name="Thomas B.C."/>
            <person name="Malmstrom R."/>
            <person name="Stieglmeier M."/>
            <person name="Klingl A."/>
            <person name="Woyke T."/>
            <person name="Ryan C.M."/>
            <person name="Banfield J.F."/>
        </authorList>
    </citation>
    <scope>NUCLEOTIDE SEQUENCE [LARGE SCALE GENOMIC DNA]</scope>
</reference>
<evidence type="ECO:0000313" key="13">
    <source>
        <dbReference type="Proteomes" id="UP000230340"/>
    </source>
</evidence>
<evidence type="ECO:0000256" key="2">
    <source>
        <dbReference type="ARBA" id="ARBA00004496"/>
    </source>
</evidence>
<keyword evidence="6" id="KW-0697">Rotamase</keyword>
<comment type="caution">
    <text evidence="12">The sequence shown here is derived from an EMBL/GenBank/DDBJ whole genome shotgun (WGS) entry which is preliminary data.</text>
</comment>
<dbReference type="GO" id="GO:0043022">
    <property type="term" value="F:ribosome binding"/>
    <property type="evidence" value="ECO:0007669"/>
    <property type="project" value="TreeGrafter"/>
</dbReference>
<comment type="subcellular location">
    <subcellularLocation>
        <location evidence="2">Cytoplasm</location>
    </subcellularLocation>
</comment>
<dbReference type="InterPro" id="IPR008880">
    <property type="entry name" value="Trigger_fac_C"/>
</dbReference>
<dbReference type="InterPro" id="IPR027304">
    <property type="entry name" value="Trigger_fact/SurA_dom_sf"/>
</dbReference>
<evidence type="ECO:0000256" key="5">
    <source>
        <dbReference type="ARBA" id="ARBA00016902"/>
    </source>
</evidence>
<protein>
    <recommendedName>
        <fullName evidence="5">Trigger factor</fullName>
        <ecNumber evidence="4">5.2.1.8</ecNumber>
    </recommendedName>
    <alternativeName>
        <fullName evidence="9">PPIase</fullName>
    </alternativeName>
</protein>
<name>A0A2H0XGD6_UNCKA</name>
<dbReference type="Pfam" id="PF05697">
    <property type="entry name" value="Trigger_N"/>
    <property type="match status" value="1"/>
</dbReference>
<evidence type="ECO:0000256" key="4">
    <source>
        <dbReference type="ARBA" id="ARBA00013194"/>
    </source>
</evidence>
<dbReference type="Gene3D" id="3.30.70.1050">
    <property type="entry name" value="Trigger factor ribosome-binding domain"/>
    <property type="match status" value="1"/>
</dbReference>
<dbReference type="InterPro" id="IPR036611">
    <property type="entry name" value="Trigger_fac_ribosome-bd_sf"/>
</dbReference>
<feature type="domain" description="Trigger factor ribosome-binding bacterial" evidence="10">
    <location>
        <begin position="1"/>
        <end position="123"/>
    </location>
</feature>
<dbReference type="SUPFAM" id="SSF102735">
    <property type="entry name" value="Trigger factor ribosome-binding domain"/>
    <property type="match status" value="1"/>
</dbReference>
<gene>
    <name evidence="12" type="ORF">COT49_01430</name>
</gene>
<dbReference type="GO" id="GO:0005737">
    <property type="term" value="C:cytoplasm"/>
    <property type="evidence" value="ECO:0007669"/>
    <property type="project" value="UniProtKB-SubCell"/>
</dbReference>
<evidence type="ECO:0000256" key="9">
    <source>
        <dbReference type="ARBA" id="ARBA00029986"/>
    </source>
</evidence>
<comment type="similarity">
    <text evidence="3">Belongs to the FKBP-type PPIase family. Tig subfamily.</text>
</comment>
<dbReference type="EC" id="5.2.1.8" evidence="4"/>
<evidence type="ECO:0000259" key="10">
    <source>
        <dbReference type="Pfam" id="PF05697"/>
    </source>
</evidence>
<dbReference type="GO" id="GO:0015031">
    <property type="term" value="P:protein transport"/>
    <property type="evidence" value="ECO:0007669"/>
    <property type="project" value="InterPro"/>
</dbReference>
<dbReference type="GO" id="GO:0003755">
    <property type="term" value="F:peptidyl-prolyl cis-trans isomerase activity"/>
    <property type="evidence" value="ECO:0007669"/>
    <property type="project" value="UniProtKB-KW"/>
</dbReference>
<evidence type="ECO:0000256" key="3">
    <source>
        <dbReference type="ARBA" id="ARBA00005464"/>
    </source>
</evidence>
<dbReference type="GO" id="GO:0043335">
    <property type="term" value="P:protein unfolding"/>
    <property type="evidence" value="ECO:0007669"/>
    <property type="project" value="TreeGrafter"/>
</dbReference>
<dbReference type="Gene3D" id="1.10.3120.10">
    <property type="entry name" value="Trigger factor, C-terminal domain"/>
    <property type="match status" value="1"/>
</dbReference>
<dbReference type="EMBL" id="PEYT01000009">
    <property type="protein sequence ID" value="PIS23198.1"/>
    <property type="molecule type" value="Genomic_DNA"/>
</dbReference>
<sequence length="282" mass="31273">MTTQIEKLPAKTYKLTITIPQEDVNSAFQIALTTLTSQIKIDGFRPGMVPTNLVEDKIDQGKINGEVVNILVPSAVSGAIKEHHLNPIVSPKTTLKQLEKSKDCVIETTIIEYPEITLGNYKEAISLLSSSNKTNGTNTTNKTNSSSDITKPLLETTTIEISQSLVEEEVSRMFMQLMNQTAKMGITIDDYLRSINKSLDQIKDDYKKSAEENLKLEFILNEIAKKENIVITDTEIQAAINASPDANAKKELSKEENKWYIRSVLLKNKVLGELSKIGGGTQ</sequence>
<proteinExistence type="inferred from homology"/>
<keyword evidence="8" id="KW-0413">Isomerase</keyword>
<evidence type="ECO:0000256" key="1">
    <source>
        <dbReference type="ARBA" id="ARBA00000971"/>
    </source>
</evidence>
<organism evidence="12 13">
    <name type="scientific">candidate division WWE3 bacterium CG08_land_8_20_14_0_20_40_13</name>
    <dbReference type="NCBI Taxonomy" id="1975084"/>
    <lineage>
        <taxon>Bacteria</taxon>
        <taxon>Katanobacteria</taxon>
    </lineage>
</organism>
<dbReference type="AlphaFoldDB" id="A0A2H0XGD6"/>
<feature type="domain" description="Trigger factor C-terminal" evidence="11">
    <location>
        <begin position="141"/>
        <end position="272"/>
    </location>
</feature>
<dbReference type="InterPro" id="IPR005215">
    <property type="entry name" value="Trig_fac"/>
</dbReference>
<accession>A0A2H0XGD6</accession>
<evidence type="ECO:0000256" key="6">
    <source>
        <dbReference type="ARBA" id="ARBA00023110"/>
    </source>
</evidence>
<evidence type="ECO:0000256" key="8">
    <source>
        <dbReference type="ARBA" id="ARBA00023235"/>
    </source>
</evidence>
<evidence type="ECO:0000256" key="7">
    <source>
        <dbReference type="ARBA" id="ARBA00023186"/>
    </source>
</evidence>
<dbReference type="SUPFAM" id="SSF109998">
    <property type="entry name" value="Triger factor/SurA peptide-binding domain-like"/>
    <property type="match status" value="1"/>
</dbReference>
<dbReference type="GO" id="GO:0051083">
    <property type="term" value="P:'de novo' cotranslational protein folding"/>
    <property type="evidence" value="ECO:0007669"/>
    <property type="project" value="TreeGrafter"/>
</dbReference>